<keyword evidence="1" id="KW-0812">Transmembrane</keyword>
<sequence length="268" mass="30681">MASGSGNAWRGILWRTEVNPWHLQKASILEHFPSCEDDPDIPKGHTIPVSGLLNDIIQSFYLPAPLAWRLGAEFTHFQRHAQSPPGRIVDTEKLSKDALGVVQSATVYQRLMEDLVILTQLALESNCFLRDLMTQREGGIDVTEMVDERLRFVLNKTQLMLPAVRTYKERANAQISASVFAMPFFEFSGTPEQLIVRPGFWLYWAFSISVTIIAMVAWQISLHGRQSQLDHRVTSCWRPNFRGLYGWLSRMREMFARSTTRPDIEKAE</sequence>
<dbReference type="Proteomes" id="UP000293360">
    <property type="component" value="Unassembled WGS sequence"/>
</dbReference>
<dbReference type="AlphaFoldDB" id="A0A4Q4T9D2"/>
<keyword evidence="1" id="KW-0472">Membrane</keyword>
<comment type="caution">
    <text evidence="2">The sequence shown here is derived from an EMBL/GenBank/DDBJ whole genome shotgun (WGS) entry which is preliminary data.</text>
</comment>
<evidence type="ECO:0000313" key="2">
    <source>
        <dbReference type="EMBL" id="RYP01500.1"/>
    </source>
</evidence>
<dbReference type="EMBL" id="QJNU01000358">
    <property type="protein sequence ID" value="RYP01500.1"/>
    <property type="molecule type" value="Genomic_DNA"/>
</dbReference>
<gene>
    <name evidence="2" type="ORF">DL764_006195</name>
</gene>
<accession>A0A4Q4T9D2</accession>
<name>A0A4Q4T9D2_9PEZI</name>
<feature type="transmembrane region" description="Helical" evidence="1">
    <location>
        <begin position="201"/>
        <end position="222"/>
    </location>
</feature>
<keyword evidence="1" id="KW-1133">Transmembrane helix</keyword>
<organism evidence="2 3">
    <name type="scientific">Monosporascus ibericus</name>
    <dbReference type="NCBI Taxonomy" id="155417"/>
    <lineage>
        <taxon>Eukaryota</taxon>
        <taxon>Fungi</taxon>
        <taxon>Dikarya</taxon>
        <taxon>Ascomycota</taxon>
        <taxon>Pezizomycotina</taxon>
        <taxon>Sordariomycetes</taxon>
        <taxon>Xylariomycetidae</taxon>
        <taxon>Xylariales</taxon>
        <taxon>Xylariales incertae sedis</taxon>
        <taxon>Monosporascus</taxon>
    </lineage>
</organism>
<protein>
    <submittedName>
        <fullName evidence="2">Uncharacterized protein</fullName>
    </submittedName>
</protein>
<dbReference type="OrthoDB" id="2830640at2759"/>
<evidence type="ECO:0000313" key="3">
    <source>
        <dbReference type="Proteomes" id="UP000293360"/>
    </source>
</evidence>
<keyword evidence="3" id="KW-1185">Reference proteome</keyword>
<reference evidence="2 3" key="1">
    <citation type="submission" date="2018-06" db="EMBL/GenBank/DDBJ databases">
        <title>Complete Genomes of Monosporascus.</title>
        <authorList>
            <person name="Robinson A.J."/>
            <person name="Natvig D.O."/>
        </authorList>
    </citation>
    <scope>NUCLEOTIDE SEQUENCE [LARGE SCALE GENOMIC DNA]</scope>
    <source>
        <strain evidence="2 3">CBS 110550</strain>
    </source>
</reference>
<evidence type="ECO:0000256" key="1">
    <source>
        <dbReference type="SAM" id="Phobius"/>
    </source>
</evidence>
<proteinExistence type="predicted"/>